<keyword evidence="7" id="KW-1185">Reference proteome</keyword>
<organism evidence="6 7">
    <name type="scientific">Parapedobacter deserti</name>
    <dbReference type="NCBI Taxonomy" id="1912957"/>
    <lineage>
        <taxon>Bacteria</taxon>
        <taxon>Pseudomonadati</taxon>
        <taxon>Bacteroidota</taxon>
        <taxon>Sphingobacteriia</taxon>
        <taxon>Sphingobacteriales</taxon>
        <taxon>Sphingobacteriaceae</taxon>
        <taxon>Parapedobacter</taxon>
    </lineage>
</organism>
<name>A0ABV7JHJ0_9SPHI</name>
<feature type="transmembrane region" description="Helical" evidence="5">
    <location>
        <begin position="83"/>
        <end position="104"/>
    </location>
</feature>
<feature type="transmembrane region" description="Helical" evidence="5">
    <location>
        <begin position="110"/>
        <end position="128"/>
    </location>
</feature>
<evidence type="ECO:0000256" key="5">
    <source>
        <dbReference type="SAM" id="Phobius"/>
    </source>
</evidence>
<dbReference type="EMBL" id="JBHRTA010000004">
    <property type="protein sequence ID" value="MFC3196181.1"/>
    <property type="molecule type" value="Genomic_DNA"/>
</dbReference>
<feature type="transmembrane region" description="Helical" evidence="5">
    <location>
        <begin position="238"/>
        <end position="255"/>
    </location>
</feature>
<dbReference type="CDD" id="cd13956">
    <property type="entry name" value="PT_UbiA"/>
    <property type="match status" value="1"/>
</dbReference>
<accession>A0ABV7JHJ0</accession>
<sequence length="336" mass="37989">MKLFGIIRAPEWWGYKLPPLLSVGYATALTSGTTLYHVAPLFLFFLGSLAIGAVYVSIINDITDIEEDIAVGKTNRMANLSPLWRGALITGCLAIGGIFGYFMWPDIQTIIFYTFAWMSFSLYSLPPFRFKERGLLGVLCDACGAHLFPSLLMVSGISYTVGMEIDYYWLTLVAIWALMFGCRGILWHQFLDRENDIKTNISTFATRIAPERFKPAAPAFFAVELAAFGAMLKHVNLIAVWISLVLYAVLVIIRYSRYANIPIILITPRHKHTQVLMIDYYQTFFPLSLLLAASFSQPHVWGLLIAHVVLFPSNIIVPARDYWMAIAALYRQLRYS</sequence>
<evidence type="ECO:0000313" key="7">
    <source>
        <dbReference type="Proteomes" id="UP001595526"/>
    </source>
</evidence>
<dbReference type="RefSeq" id="WP_379018647.1">
    <property type="nucleotide sequence ID" value="NZ_JBHRTA010000004.1"/>
</dbReference>
<dbReference type="Proteomes" id="UP001595526">
    <property type="component" value="Unassembled WGS sequence"/>
</dbReference>
<comment type="caution">
    <text evidence="6">The sequence shown here is derived from an EMBL/GenBank/DDBJ whole genome shotgun (WGS) entry which is preliminary data.</text>
</comment>
<evidence type="ECO:0000256" key="3">
    <source>
        <dbReference type="ARBA" id="ARBA00022989"/>
    </source>
</evidence>
<feature type="transmembrane region" description="Helical" evidence="5">
    <location>
        <begin position="299"/>
        <end position="317"/>
    </location>
</feature>
<dbReference type="InterPro" id="IPR000537">
    <property type="entry name" value="UbiA_prenyltransferase"/>
</dbReference>
<dbReference type="Pfam" id="PF01040">
    <property type="entry name" value="UbiA"/>
    <property type="match status" value="1"/>
</dbReference>
<evidence type="ECO:0000256" key="2">
    <source>
        <dbReference type="ARBA" id="ARBA00022692"/>
    </source>
</evidence>
<feature type="transmembrane region" description="Helical" evidence="5">
    <location>
        <begin position="167"/>
        <end position="186"/>
    </location>
</feature>
<evidence type="ECO:0000256" key="1">
    <source>
        <dbReference type="ARBA" id="ARBA00004141"/>
    </source>
</evidence>
<evidence type="ECO:0000313" key="6">
    <source>
        <dbReference type="EMBL" id="MFC3196181.1"/>
    </source>
</evidence>
<proteinExistence type="predicted"/>
<keyword evidence="2 5" id="KW-0812">Transmembrane</keyword>
<feature type="transmembrane region" description="Helical" evidence="5">
    <location>
        <begin position="41"/>
        <end position="62"/>
    </location>
</feature>
<reference evidence="7" key="1">
    <citation type="journal article" date="2019" name="Int. J. Syst. Evol. Microbiol.">
        <title>The Global Catalogue of Microorganisms (GCM) 10K type strain sequencing project: providing services to taxonomists for standard genome sequencing and annotation.</title>
        <authorList>
            <consortium name="The Broad Institute Genomics Platform"/>
            <consortium name="The Broad Institute Genome Sequencing Center for Infectious Disease"/>
            <person name="Wu L."/>
            <person name="Ma J."/>
        </authorList>
    </citation>
    <scope>NUCLEOTIDE SEQUENCE [LARGE SCALE GENOMIC DNA]</scope>
    <source>
        <strain evidence="7">KCTC 52416</strain>
    </source>
</reference>
<comment type="subcellular location">
    <subcellularLocation>
        <location evidence="1">Membrane</location>
        <topology evidence="1">Multi-pass membrane protein</topology>
    </subcellularLocation>
</comment>
<evidence type="ECO:0000256" key="4">
    <source>
        <dbReference type="ARBA" id="ARBA00023136"/>
    </source>
</evidence>
<keyword evidence="4 5" id="KW-0472">Membrane</keyword>
<keyword evidence="3 5" id="KW-1133">Transmembrane helix</keyword>
<protein>
    <submittedName>
        <fullName evidence="6">UbiA family prenyltransferase</fullName>
    </submittedName>
</protein>
<feature type="transmembrane region" description="Helical" evidence="5">
    <location>
        <begin position="135"/>
        <end position="161"/>
    </location>
</feature>
<gene>
    <name evidence="6" type="ORF">ACFOET_01010</name>
</gene>